<evidence type="ECO:0000256" key="4">
    <source>
        <dbReference type="ARBA" id="ARBA00022692"/>
    </source>
</evidence>
<feature type="transmembrane region" description="Helical" evidence="7">
    <location>
        <begin position="52"/>
        <end position="69"/>
    </location>
</feature>
<evidence type="ECO:0000256" key="1">
    <source>
        <dbReference type="ARBA" id="ARBA00004651"/>
    </source>
</evidence>
<feature type="transmembrane region" description="Helical" evidence="7">
    <location>
        <begin position="141"/>
        <end position="165"/>
    </location>
</feature>
<dbReference type="EMBL" id="PTRA01000001">
    <property type="protein sequence ID" value="PQA60209.1"/>
    <property type="molecule type" value="Genomic_DNA"/>
</dbReference>
<feature type="transmembrane region" description="Helical" evidence="7">
    <location>
        <begin position="14"/>
        <end position="32"/>
    </location>
</feature>
<evidence type="ECO:0000256" key="3">
    <source>
        <dbReference type="ARBA" id="ARBA00022475"/>
    </source>
</evidence>
<dbReference type="AlphaFoldDB" id="A0A2S7IRB6"/>
<evidence type="ECO:0000313" key="9">
    <source>
        <dbReference type="Proteomes" id="UP000239590"/>
    </source>
</evidence>
<sequence>METLPIFKRWVPEWFIRATLFIVLMPGLFLLGLYAGNVNETVGYYGIEPADVQFSILVYYVALASFFSLEQRLVSYFAAKHYFLLGLLLTILINLALYQVRHPQILFVLRFFQGICISGIIATSMNLIFSRMRTERVRIMGYTVFYGLLLVSAPLSSLVVSWALQYLEFNALYKLMIYMQLPGAILLLLIMNHVRLKRHIPLYQVEWISFVLMVPALLMWAYMMVYGQQENGLDSPRIWFCLLGSMALTTLFILRQRSLKRPYINLSVFKSSSFVLGLLLLLVFYVCRGALGLSSTYFATVLKMDPIHVSELMLVNMAGIAVGSLVVSRFVILKKSLRLILLTGFAFLGVFHVWMYSLFSNQAEPVYYVIPLFFQGLGAATLMVPIINFYVSAVPASISSSASAVGILVRFTGFSLSMGILNFTRLFSKSLHYHRLQDEVTATNPYTLQRLAQYRETLMHQGMAGDQASLAASKLLGQTVDLQTQLRYSMDYYLIVAAVIGVTMLAIALVPYLRTKLLFTRQPPIPF</sequence>
<dbReference type="Proteomes" id="UP000239590">
    <property type="component" value="Unassembled WGS sequence"/>
</dbReference>
<organism evidence="8 9">
    <name type="scientific">Siphonobacter curvatus</name>
    <dbReference type="NCBI Taxonomy" id="2094562"/>
    <lineage>
        <taxon>Bacteria</taxon>
        <taxon>Pseudomonadati</taxon>
        <taxon>Bacteroidota</taxon>
        <taxon>Cytophagia</taxon>
        <taxon>Cytophagales</taxon>
        <taxon>Cytophagaceae</taxon>
        <taxon>Siphonobacter</taxon>
    </lineage>
</organism>
<comment type="caution">
    <text evidence="8">The sequence shown here is derived from an EMBL/GenBank/DDBJ whole genome shotgun (WGS) entry which is preliminary data.</text>
</comment>
<feature type="transmembrane region" description="Helical" evidence="7">
    <location>
        <begin position="403"/>
        <end position="423"/>
    </location>
</feature>
<evidence type="ECO:0000256" key="6">
    <source>
        <dbReference type="ARBA" id="ARBA00023136"/>
    </source>
</evidence>
<dbReference type="RefSeq" id="WP_104712248.1">
    <property type="nucleotide sequence ID" value="NZ_PTRA01000001.1"/>
</dbReference>
<dbReference type="Pfam" id="PF07690">
    <property type="entry name" value="MFS_1"/>
    <property type="match status" value="1"/>
</dbReference>
<dbReference type="SUPFAM" id="SSF103473">
    <property type="entry name" value="MFS general substrate transporter"/>
    <property type="match status" value="1"/>
</dbReference>
<feature type="transmembrane region" description="Helical" evidence="7">
    <location>
        <begin position="105"/>
        <end position="129"/>
    </location>
</feature>
<keyword evidence="5 7" id="KW-1133">Transmembrane helix</keyword>
<name>A0A2S7IRB6_9BACT</name>
<comment type="subcellular location">
    <subcellularLocation>
        <location evidence="1">Cell membrane</location>
        <topology evidence="1">Multi-pass membrane protein</topology>
    </subcellularLocation>
</comment>
<evidence type="ECO:0000313" key="8">
    <source>
        <dbReference type="EMBL" id="PQA60209.1"/>
    </source>
</evidence>
<dbReference type="InterPro" id="IPR011701">
    <property type="entry name" value="MFS"/>
</dbReference>
<feature type="transmembrane region" description="Helical" evidence="7">
    <location>
        <begin position="202"/>
        <end position="225"/>
    </location>
</feature>
<dbReference type="GO" id="GO:0022857">
    <property type="term" value="F:transmembrane transporter activity"/>
    <property type="evidence" value="ECO:0007669"/>
    <property type="project" value="InterPro"/>
</dbReference>
<keyword evidence="4 7" id="KW-0812">Transmembrane</keyword>
<feature type="transmembrane region" description="Helical" evidence="7">
    <location>
        <begin position="81"/>
        <end position="99"/>
    </location>
</feature>
<accession>A0A2S7IRB6</accession>
<feature type="transmembrane region" description="Helical" evidence="7">
    <location>
        <begin position="492"/>
        <end position="513"/>
    </location>
</feature>
<proteinExistence type="predicted"/>
<feature type="transmembrane region" description="Helical" evidence="7">
    <location>
        <begin position="313"/>
        <end position="332"/>
    </location>
</feature>
<keyword evidence="3" id="KW-1003">Cell membrane</keyword>
<feature type="transmembrane region" description="Helical" evidence="7">
    <location>
        <begin position="237"/>
        <end position="254"/>
    </location>
</feature>
<keyword evidence="9" id="KW-1185">Reference proteome</keyword>
<dbReference type="PANTHER" id="PTHR42718">
    <property type="entry name" value="MAJOR FACILITATOR SUPERFAMILY MULTIDRUG TRANSPORTER MFSC"/>
    <property type="match status" value="1"/>
</dbReference>
<feature type="transmembrane region" description="Helical" evidence="7">
    <location>
        <begin position="274"/>
        <end position="293"/>
    </location>
</feature>
<keyword evidence="2" id="KW-0813">Transport</keyword>
<feature type="transmembrane region" description="Helical" evidence="7">
    <location>
        <begin position="171"/>
        <end position="190"/>
    </location>
</feature>
<evidence type="ECO:0000256" key="5">
    <source>
        <dbReference type="ARBA" id="ARBA00022989"/>
    </source>
</evidence>
<dbReference type="OrthoDB" id="622032at2"/>
<dbReference type="Gene3D" id="1.20.1250.20">
    <property type="entry name" value="MFS general substrate transporter like domains"/>
    <property type="match status" value="1"/>
</dbReference>
<evidence type="ECO:0000256" key="7">
    <source>
        <dbReference type="SAM" id="Phobius"/>
    </source>
</evidence>
<protein>
    <submittedName>
        <fullName evidence="8">Transporter</fullName>
    </submittedName>
</protein>
<dbReference type="GO" id="GO:0005886">
    <property type="term" value="C:plasma membrane"/>
    <property type="evidence" value="ECO:0007669"/>
    <property type="project" value="UniProtKB-SubCell"/>
</dbReference>
<feature type="transmembrane region" description="Helical" evidence="7">
    <location>
        <begin position="339"/>
        <end position="359"/>
    </location>
</feature>
<reference evidence="9" key="1">
    <citation type="submission" date="2018-02" db="EMBL/GenBank/DDBJ databases">
        <title>Genome sequencing of Solimonas sp. HR-BB.</title>
        <authorList>
            <person name="Lee Y."/>
            <person name="Jeon C.O."/>
        </authorList>
    </citation>
    <scope>NUCLEOTIDE SEQUENCE [LARGE SCALE GENOMIC DNA]</scope>
    <source>
        <strain evidence="9">HR-U</strain>
    </source>
</reference>
<feature type="transmembrane region" description="Helical" evidence="7">
    <location>
        <begin position="365"/>
        <end position="391"/>
    </location>
</feature>
<gene>
    <name evidence="8" type="ORF">C5O19_11505</name>
</gene>
<dbReference type="PANTHER" id="PTHR42718:SF46">
    <property type="entry name" value="BLR6921 PROTEIN"/>
    <property type="match status" value="1"/>
</dbReference>
<dbReference type="InterPro" id="IPR036259">
    <property type="entry name" value="MFS_trans_sf"/>
</dbReference>
<evidence type="ECO:0000256" key="2">
    <source>
        <dbReference type="ARBA" id="ARBA00022448"/>
    </source>
</evidence>
<keyword evidence="6 7" id="KW-0472">Membrane</keyword>